<dbReference type="RefSeq" id="WP_091175592.1">
    <property type="nucleotide sequence ID" value="NZ_FNCG01000024.1"/>
</dbReference>
<dbReference type="InterPro" id="IPR013529">
    <property type="entry name" value="Glyco_hydro_42_N"/>
</dbReference>
<evidence type="ECO:0000259" key="3">
    <source>
        <dbReference type="Pfam" id="PF02449"/>
    </source>
</evidence>
<dbReference type="SUPFAM" id="SSF51445">
    <property type="entry name" value="(Trans)glycosidases"/>
    <property type="match status" value="1"/>
</dbReference>
<dbReference type="FunFam" id="3.20.20.80:FF:000135">
    <property type="entry name" value="Beta-galactosidase, putative, bgl35A"/>
    <property type="match status" value="1"/>
</dbReference>
<dbReference type="STRING" id="551996.SAMN05192573_12448"/>
<dbReference type="GO" id="GO:0009341">
    <property type="term" value="C:beta-galactosidase complex"/>
    <property type="evidence" value="ECO:0007669"/>
    <property type="project" value="InterPro"/>
</dbReference>
<dbReference type="Pfam" id="PF02449">
    <property type="entry name" value="Glyco_hydro_42"/>
    <property type="match status" value="1"/>
</dbReference>
<protein>
    <submittedName>
        <fullName evidence="5">Beta-galactosidase GanA</fullName>
    </submittedName>
</protein>
<dbReference type="Gene3D" id="2.60.220.20">
    <property type="entry name" value="putative beta-Galactosidase from caulobacter crescentus"/>
    <property type="match status" value="1"/>
</dbReference>
<keyword evidence="2" id="KW-0326">Glycosidase</keyword>
<evidence type="ECO:0000256" key="1">
    <source>
        <dbReference type="ARBA" id="ARBA00022801"/>
    </source>
</evidence>
<evidence type="ECO:0000256" key="2">
    <source>
        <dbReference type="ARBA" id="ARBA00023295"/>
    </source>
</evidence>
<feature type="domain" description="Glycoside hydrolase family 42 N-terminal" evidence="3">
    <location>
        <begin position="70"/>
        <end position="240"/>
    </location>
</feature>
<gene>
    <name evidence="5" type="ORF">SAMN05192573_12448</name>
</gene>
<dbReference type="InterPro" id="IPR040719">
    <property type="entry name" value="DUF5597"/>
</dbReference>
<dbReference type="InterPro" id="IPR017853">
    <property type="entry name" value="GH"/>
</dbReference>
<dbReference type="Pfam" id="PF18120">
    <property type="entry name" value="DUF5597"/>
    <property type="match status" value="1"/>
</dbReference>
<evidence type="ECO:0000313" key="6">
    <source>
        <dbReference type="Proteomes" id="UP000199705"/>
    </source>
</evidence>
<dbReference type="Proteomes" id="UP000199705">
    <property type="component" value="Unassembled WGS sequence"/>
</dbReference>
<keyword evidence="1" id="KW-0378">Hydrolase</keyword>
<accession>A0A1G8LST2</accession>
<feature type="domain" description="DUF5597" evidence="4">
    <location>
        <begin position="394"/>
        <end position="525"/>
    </location>
</feature>
<keyword evidence="6" id="KW-1185">Reference proteome</keyword>
<name>A0A1G8LST2_9SPHI</name>
<dbReference type="Gene3D" id="3.20.20.80">
    <property type="entry name" value="Glycosidases"/>
    <property type="match status" value="1"/>
</dbReference>
<dbReference type="GO" id="GO:0004565">
    <property type="term" value="F:beta-galactosidase activity"/>
    <property type="evidence" value="ECO:0007669"/>
    <property type="project" value="InterPro"/>
</dbReference>
<dbReference type="GO" id="GO:0005975">
    <property type="term" value="P:carbohydrate metabolic process"/>
    <property type="evidence" value="ECO:0007669"/>
    <property type="project" value="InterPro"/>
</dbReference>
<sequence>MKSPVLIFVFCCLILFKVKSQSLSQGIPQVKYYGSNTELLVDGAPYLMTGGELGNSSASSTPYMNPIWPKLQKMHLNTVIAPVYWELLEPQEGKFNFTLVDYLIKSARQHHMKLVLLWFGTWKNSMSCYSPGWVKTNQKHFPRVANSTGGPEEIITPFSKEALLADSKAFSSLMRHIKETDSKFHTVIMVQVENEIGMLPDARDHSKLADEAFNRPVPTKLISWLNSHKDKLVPEMQKIWQDGGNKTSGNWESVFGKSPATDELFMVWYFAGYANAVAKAGKAVYPLPMYVNAALNAPGKKPGQYPSAGPLPHLIDIWKAAAPDIDFLSPDFYNPNFKYWNDRYTRPDNALFIPEHRFEDGVDAKAFYAIGHYKALGFSPFSIETDNKTAGEPLGQSYSIIQQLAGEISKAKHKGTIDGVLLSKDADTVRLQMGDYILIVSHDLTLGWSPKAKDASWPLTGGIIIALGNDEFYVGGTGLVISFKSVKDGERAGILQVDEGVFVNGKWQPGRRLNGDEDHQGRHLRIPVGEYGIQRIKLYNYK</sequence>
<evidence type="ECO:0000259" key="4">
    <source>
        <dbReference type="Pfam" id="PF18120"/>
    </source>
</evidence>
<organism evidence="5 6">
    <name type="scientific">Mucilaginibacter gossypii</name>
    <dbReference type="NCBI Taxonomy" id="551996"/>
    <lineage>
        <taxon>Bacteria</taxon>
        <taxon>Pseudomonadati</taxon>
        <taxon>Bacteroidota</taxon>
        <taxon>Sphingobacteriia</taxon>
        <taxon>Sphingobacteriales</taxon>
        <taxon>Sphingobacteriaceae</taxon>
        <taxon>Mucilaginibacter</taxon>
    </lineage>
</organism>
<dbReference type="EMBL" id="FNCG01000024">
    <property type="protein sequence ID" value="SDI58754.1"/>
    <property type="molecule type" value="Genomic_DNA"/>
</dbReference>
<evidence type="ECO:0000313" key="5">
    <source>
        <dbReference type="EMBL" id="SDI58754.1"/>
    </source>
</evidence>
<dbReference type="AlphaFoldDB" id="A0A1G8LST2"/>
<reference evidence="6" key="1">
    <citation type="submission" date="2016-10" db="EMBL/GenBank/DDBJ databases">
        <authorList>
            <person name="Varghese N."/>
            <person name="Submissions S."/>
        </authorList>
    </citation>
    <scope>NUCLEOTIDE SEQUENCE [LARGE SCALE GENOMIC DNA]</scope>
    <source>
        <strain evidence="6">Gh-67</strain>
    </source>
</reference>
<proteinExistence type="predicted"/>